<sequence length="107" mass="12118">MNPPDINSINYANDRCQIRLDEPQGRIPPTIGKAMHEKWRGFIECQRHHQGLKQAKPCGVEAELDLPTLVAVLGYNFEINRLAAKLNAPCCGGRMFGLRWYVPDDDL</sequence>
<dbReference type="Proteomes" id="UP000678281">
    <property type="component" value="Unassembled WGS sequence"/>
</dbReference>
<reference evidence="1" key="1">
    <citation type="submission" date="2021-04" db="EMBL/GenBank/DDBJ databases">
        <title>Devosia litorisediminis sp. nov., isolated from a sand dune.</title>
        <authorList>
            <person name="Park S."/>
            <person name="Yoon J.-H."/>
        </authorList>
    </citation>
    <scope>NUCLEOTIDE SEQUENCE</scope>
    <source>
        <strain evidence="1">BSSL-BM10</strain>
    </source>
</reference>
<dbReference type="AlphaFoldDB" id="A0A942E5R2"/>
<accession>A0A942E5R2</accession>
<evidence type="ECO:0000313" key="2">
    <source>
        <dbReference type="Proteomes" id="UP000678281"/>
    </source>
</evidence>
<dbReference type="RefSeq" id="WP_212658038.1">
    <property type="nucleotide sequence ID" value="NZ_JAGXTP010000001.1"/>
</dbReference>
<organism evidence="1 2">
    <name type="scientific">Devosia litorisediminis</name>
    <dbReference type="NCBI Taxonomy" id="2829817"/>
    <lineage>
        <taxon>Bacteria</taxon>
        <taxon>Pseudomonadati</taxon>
        <taxon>Pseudomonadota</taxon>
        <taxon>Alphaproteobacteria</taxon>
        <taxon>Hyphomicrobiales</taxon>
        <taxon>Devosiaceae</taxon>
        <taxon>Devosia</taxon>
    </lineage>
</organism>
<name>A0A942E5R2_9HYPH</name>
<evidence type="ECO:0000313" key="1">
    <source>
        <dbReference type="EMBL" id="MBS3848495.1"/>
    </source>
</evidence>
<gene>
    <name evidence="1" type="ORF">KD146_07250</name>
</gene>
<dbReference type="EMBL" id="JAGXTP010000001">
    <property type="protein sequence ID" value="MBS3848495.1"/>
    <property type="molecule type" value="Genomic_DNA"/>
</dbReference>
<protein>
    <submittedName>
        <fullName evidence="1">Uncharacterized protein</fullName>
    </submittedName>
</protein>
<comment type="caution">
    <text evidence="1">The sequence shown here is derived from an EMBL/GenBank/DDBJ whole genome shotgun (WGS) entry which is preliminary data.</text>
</comment>
<proteinExistence type="predicted"/>
<keyword evidence="2" id="KW-1185">Reference proteome</keyword>